<dbReference type="Gene3D" id="3.30.43.10">
    <property type="entry name" value="Uridine Diphospho-n-acetylenolpyruvylglucosamine Reductase, domain 2"/>
    <property type="match status" value="1"/>
</dbReference>
<dbReference type="InterPro" id="IPR006094">
    <property type="entry name" value="Oxid_FAD_bind_N"/>
</dbReference>
<dbReference type="InterPro" id="IPR036318">
    <property type="entry name" value="FAD-bd_PCMH-like_sf"/>
</dbReference>
<feature type="domain" description="FAD-binding PCMH-type" evidence="1">
    <location>
        <begin position="21"/>
        <end position="212"/>
    </location>
</feature>
<dbReference type="Gene3D" id="3.30.465.10">
    <property type="match status" value="1"/>
</dbReference>
<protein>
    <recommendedName>
        <fullName evidence="1">FAD-binding PCMH-type domain-containing protein</fullName>
    </recommendedName>
</protein>
<dbReference type="InterPro" id="IPR051914">
    <property type="entry name" value="FAD-linked_OxidoTrans_Type4"/>
</dbReference>
<dbReference type="PANTHER" id="PTHR42934">
    <property type="entry name" value="GLYCOLATE OXIDASE SUBUNIT GLCD"/>
    <property type="match status" value="1"/>
</dbReference>
<evidence type="ECO:0000313" key="2">
    <source>
        <dbReference type="EMBL" id="SVA22869.1"/>
    </source>
</evidence>
<dbReference type="PROSITE" id="PS51387">
    <property type="entry name" value="FAD_PCMH"/>
    <property type="match status" value="1"/>
</dbReference>
<dbReference type="EMBL" id="UINC01005679">
    <property type="protein sequence ID" value="SVA22869.1"/>
    <property type="molecule type" value="Genomic_DNA"/>
</dbReference>
<sequence length="212" mass="22821">MIYKTDPQAISPYLQDASNYLGGFADKVVIPESIEELSSFLKNNTQQITIAGAGTGMTASRIPESGCIISLERFDSIGNPENGIIDVGPAVSLANLYKKLESTEYFYPPNPTESLASIGGTLATNASGSRSYKFGVTRDYVLEADIILADGNSIALKRGLTIDNPLNTSDGRQLFFPEISYKSPLCKNAAGYYVRPNMDWLDLLIGSDGTLG</sequence>
<dbReference type="InterPro" id="IPR016169">
    <property type="entry name" value="FAD-bd_PCMH_sub2"/>
</dbReference>
<dbReference type="InterPro" id="IPR016166">
    <property type="entry name" value="FAD-bd_PCMH"/>
</dbReference>
<evidence type="ECO:0000259" key="1">
    <source>
        <dbReference type="PROSITE" id="PS51387"/>
    </source>
</evidence>
<name>A0A381U416_9ZZZZ</name>
<dbReference type="Pfam" id="PF01565">
    <property type="entry name" value="FAD_binding_4"/>
    <property type="match status" value="1"/>
</dbReference>
<dbReference type="InterPro" id="IPR016167">
    <property type="entry name" value="FAD-bd_PCMH_sub1"/>
</dbReference>
<dbReference type="SUPFAM" id="SSF56176">
    <property type="entry name" value="FAD-binding/transporter-associated domain-like"/>
    <property type="match status" value="1"/>
</dbReference>
<accession>A0A381U416</accession>
<reference evidence="2" key="1">
    <citation type="submission" date="2018-05" db="EMBL/GenBank/DDBJ databases">
        <authorList>
            <person name="Lanie J.A."/>
            <person name="Ng W.-L."/>
            <person name="Kazmierczak K.M."/>
            <person name="Andrzejewski T.M."/>
            <person name="Davidsen T.M."/>
            <person name="Wayne K.J."/>
            <person name="Tettelin H."/>
            <person name="Glass J.I."/>
            <person name="Rusch D."/>
            <person name="Podicherti R."/>
            <person name="Tsui H.-C.T."/>
            <person name="Winkler M.E."/>
        </authorList>
    </citation>
    <scope>NUCLEOTIDE SEQUENCE</scope>
</reference>
<gene>
    <name evidence="2" type="ORF">METZ01_LOCUS75723</name>
</gene>
<organism evidence="2">
    <name type="scientific">marine metagenome</name>
    <dbReference type="NCBI Taxonomy" id="408172"/>
    <lineage>
        <taxon>unclassified sequences</taxon>
        <taxon>metagenomes</taxon>
        <taxon>ecological metagenomes</taxon>
    </lineage>
</organism>
<feature type="non-terminal residue" evidence="2">
    <location>
        <position position="212"/>
    </location>
</feature>
<dbReference type="PANTHER" id="PTHR42934:SF2">
    <property type="entry name" value="GLYCOLATE OXIDASE SUBUNIT GLCD"/>
    <property type="match status" value="1"/>
</dbReference>
<proteinExistence type="predicted"/>
<dbReference type="GO" id="GO:0071949">
    <property type="term" value="F:FAD binding"/>
    <property type="evidence" value="ECO:0007669"/>
    <property type="project" value="InterPro"/>
</dbReference>
<dbReference type="AlphaFoldDB" id="A0A381U416"/>